<gene>
    <name evidence="6" type="ORF">N0F65_008240</name>
</gene>
<evidence type="ECO:0000313" key="6">
    <source>
        <dbReference type="EMBL" id="DAZ99207.1"/>
    </source>
</evidence>
<dbReference type="Pfam" id="PF01266">
    <property type="entry name" value="DAO"/>
    <property type="match status" value="1"/>
</dbReference>
<accession>A0AAV2Z1E9</accession>
<comment type="cofactor">
    <cofactor evidence="1">
        <name>pyridoxal 5'-phosphate</name>
        <dbReference type="ChEBI" id="CHEBI:597326"/>
    </cofactor>
</comment>
<dbReference type="InterPro" id="IPR027278">
    <property type="entry name" value="ACCD_DCysDesulf"/>
</dbReference>
<dbReference type="InterPro" id="IPR036052">
    <property type="entry name" value="TrpB-like_PALP_sf"/>
</dbReference>
<dbReference type="Proteomes" id="UP001146120">
    <property type="component" value="Unassembled WGS sequence"/>
</dbReference>
<protein>
    <recommendedName>
        <fullName evidence="8">Tryptophan synthase beta chain-like PALP domain-containing protein</fullName>
    </recommendedName>
</protein>
<dbReference type="FunFam" id="3.40.50.1100:FF:000037">
    <property type="entry name" value="Bifunctional D-cysteine desulfhydrase/1-aminocyclopropane-1-carboxylate deaminase, mitochondrial"/>
    <property type="match status" value="1"/>
</dbReference>
<dbReference type="PANTHER" id="PTHR43780">
    <property type="entry name" value="1-AMINOCYCLOPROPANE-1-CARBOXYLATE DEAMINASE-RELATED"/>
    <property type="match status" value="1"/>
</dbReference>
<evidence type="ECO:0000256" key="2">
    <source>
        <dbReference type="ARBA" id="ARBA00008639"/>
    </source>
</evidence>
<evidence type="ECO:0000313" key="7">
    <source>
        <dbReference type="Proteomes" id="UP001146120"/>
    </source>
</evidence>
<keyword evidence="7" id="KW-1185">Reference proteome</keyword>
<dbReference type="InterPro" id="IPR005966">
    <property type="entry name" value="D-Cys_desShydrase"/>
</dbReference>
<proteinExistence type="inferred from homology"/>
<evidence type="ECO:0000256" key="1">
    <source>
        <dbReference type="ARBA" id="ARBA00001933"/>
    </source>
</evidence>
<dbReference type="InterPro" id="IPR006076">
    <property type="entry name" value="FAD-dep_OxRdtase"/>
</dbReference>
<organism evidence="6 7">
    <name type="scientific">Lagenidium giganteum</name>
    <dbReference type="NCBI Taxonomy" id="4803"/>
    <lineage>
        <taxon>Eukaryota</taxon>
        <taxon>Sar</taxon>
        <taxon>Stramenopiles</taxon>
        <taxon>Oomycota</taxon>
        <taxon>Peronosporomycetes</taxon>
        <taxon>Pythiales</taxon>
        <taxon>Pythiaceae</taxon>
    </lineage>
</organism>
<name>A0AAV2Z1E9_9STRA</name>
<reference evidence="6" key="2">
    <citation type="journal article" date="2023" name="Microbiol Resour">
        <title>Decontamination and Annotation of the Draft Genome Sequence of the Oomycete Lagenidium giganteum ARSEF 373.</title>
        <authorList>
            <person name="Morgan W.R."/>
            <person name="Tartar A."/>
        </authorList>
    </citation>
    <scope>NUCLEOTIDE SEQUENCE</scope>
    <source>
        <strain evidence="6">ARSEF 373</strain>
    </source>
</reference>
<dbReference type="GO" id="GO:0019148">
    <property type="term" value="F:D-cysteine desulfhydrase activity"/>
    <property type="evidence" value="ECO:0007669"/>
    <property type="project" value="TreeGrafter"/>
</dbReference>
<dbReference type="Pfam" id="PF00291">
    <property type="entry name" value="PALP"/>
    <property type="match status" value="2"/>
</dbReference>
<dbReference type="InterPro" id="IPR001926">
    <property type="entry name" value="TrpB-like_PALP"/>
</dbReference>
<feature type="domain" description="Tryptophan synthase beta chain-like PALP" evidence="4">
    <location>
        <begin position="26"/>
        <end position="345"/>
    </location>
</feature>
<dbReference type="SUPFAM" id="SSF53686">
    <property type="entry name" value="Tryptophan synthase beta subunit-like PLP-dependent enzymes"/>
    <property type="match status" value="2"/>
</dbReference>
<sequence length="1178" mass="129221">MSSSTVPFVAPRWAAALSNQPKQRIKLGYYPTPIAPFSPPGLPSDVKMFIKREDMCGVELSGNKARKLELLLADALEKGADCVVTLGGVNSSHCRATTVAAKMLGLDVFLIVITDQPNEDPGLKGNLLVSRMMDATILQVTAEEVAKLRGEQTIQRVCNLLKESGRRPYPIPVGGSNGMGCWGHISAIDEIHKQLEDLDIEVTDIAVACGSAGTATGLSIGAYLYAQEHPNSSLDYNGRPPVHAYIICDFDSSLYVNHINNKLLPAIGVDKSIQAQQLLQFTNAQEPGYAKYSPEHMDFVIEVARTTGVMLDPTYTGKALYHLMQELKTTPEKFAGKTILFMHTGGFLGVFHHDEDLEKRCRSDQVQRFHLIAIMLKAVPFVSPKWASALRSPPATKLKLGHFPTPIFPFRPPGLPNDVKLYIKRDDFSGMETSGNKMRKLEFLFADALNKNADCVVTCGGIQSNHCRATAVVARMLGLDSYLLLRTNAPDEDPGLIGNLLVDRLVDSQIIQMSRKEYGTFGSEAMIEKTCEKLRAEGRRPYAIPVGGSNGLGTWGYVQAIEETHTQLKELELEITDLAFACGSGGTAGGIGVGAYLHAQHNPNGSLNFKDKTPVHAYIVCDNAEYFFNHIDNKILPEMGADPSLSSRDFLQITNAQGTGYARSTKDELEFIVSVARSTGVLMDPVYSGKALFHLIKELNNSPEKFSGKSILFIHTGGLFGLYDKADELQKLMMNQRTALRVMQRWTTRARMHPSQCSRIARFSTATTDKYDVVIVGGGVMGCSTAFHLATTSDLSIAIVERDASYKRASCVLSAGGIRQQFSERENILMSQYGAEFLHSAPTRLHVDGDDPPDMQFVQGGYLFLASEKGASVLQNNFVTQRNVGSSVEMLNPEQLKQRFPWISTEGVVAGTLGTANEGWFDPWSFLVAMKKKCVSLGVDLISGDVKALDLTANGQSITAVHLERSDAGQTTKRSLKTAKVVNAAGAWASKIVDACGISDYPVRPRKRSAFVFHCPHEETWKGPAASPLVVDPSGVYFRREGSGGQFICGVSPTSENDFDGLSDDELDFPDHELFENVVWPTIAERVQKFEDVKLLSAWAGWYEYNTFDQNAIIGKHPDVSNLYLINGFSGHGIQQAAAAGRAVSELIVDGKYQTIDLSRFGFERVRENKPFFEKNIV</sequence>
<dbReference type="PANTHER" id="PTHR43780:SF2">
    <property type="entry name" value="1-AMINOCYCLOPROPANE-1-CARBOXYLATE DEAMINASE-RELATED"/>
    <property type="match status" value="1"/>
</dbReference>
<feature type="domain" description="FAD dependent oxidoreductase" evidence="5">
    <location>
        <begin position="772"/>
        <end position="1147"/>
    </location>
</feature>
<reference evidence="6" key="1">
    <citation type="submission" date="2022-11" db="EMBL/GenBank/DDBJ databases">
        <authorList>
            <person name="Morgan W.R."/>
            <person name="Tartar A."/>
        </authorList>
    </citation>
    <scope>NUCLEOTIDE SEQUENCE</scope>
    <source>
        <strain evidence="6">ARSEF 373</strain>
    </source>
</reference>
<evidence type="ECO:0000259" key="4">
    <source>
        <dbReference type="Pfam" id="PF00291"/>
    </source>
</evidence>
<dbReference type="NCBIfam" id="TIGR01275">
    <property type="entry name" value="ACC_deam_rel"/>
    <property type="match status" value="1"/>
</dbReference>
<dbReference type="AlphaFoldDB" id="A0AAV2Z1E9"/>
<evidence type="ECO:0008006" key="8">
    <source>
        <dbReference type="Google" id="ProtNLM"/>
    </source>
</evidence>
<dbReference type="InterPro" id="IPR036188">
    <property type="entry name" value="FAD/NAD-bd_sf"/>
</dbReference>
<comment type="caution">
    <text evidence="6">The sequence shown here is derived from an EMBL/GenBank/DDBJ whole genome shotgun (WGS) entry which is preliminary data.</text>
</comment>
<feature type="domain" description="Tryptophan synthase beta chain-like PALP" evidence="4">
    <location>
        <begin position="400"/>
        <end position="717"/>
    </location>
</feature>
<dbReference type="SUPFAM" id="SSF51905">
    <property type="entry name" value="FAD/NAD(P)-binding domain"/>
    <property type="match status" value="1"/>
</dbReference>
<dbReference type="Gene3D" id="3.50.50.60">
    <property type="entry name" value="FAD/NAD(P)-binding domain"/>
    <property type="match status" value="1"/>
</dbReference>
<dbReference type="Gene3D" id="3.40.50.1100">
    <property type="match status" value="4"/>
</dbReference>
<dbReference type="EMBL" id="DAKRPA010000088">
    <property type="protein sequence ID" value="DAZ99207.1"/>
    <property type="molecule type" value="Genomic_DNA"/>
</dbReference>
<evidence type="ECO:0000256" key="3">
    <source>
        <dbReference type="ARBA" id="ARBA00022898"/>
    </source>
</evidence>
<comment type="similarity">
    <text evidence="2">Belongs to the ACC deaminase/D-cysteine desulfhydrase family.</text>
</comment>
<keyword evidence="3" id="KW-0663">Pyridoxal phosphate</keyword>
<dbReference type="Gene3D" id="3.30.9.10">
    <property type="entry name" value="D-Amino Acid Oxidase, subunit A, domain 2"/>
    <property type="match status" value="1"/>
</dbReference>
<evidence type="ECO:0000259" key="5">
    <source>
        <dbReference type="Pfam" id="PF01266"/>
    </source>
</evidence>